<dbReference type="EMBL" id="BGPR01000021">
    <property type="protein sequence ID" value="GBL80397.1"/>
    <property type="molecule type" value="Genomic_DNA"/>
</dbReference>
<dbReference type="Proteomes" id="UP000499080">
    <property type="component" value="Unassembled WGS sequence"/>
</dbReference>
<sequence length="112" mass="12945">MLLDLKFNAKSFLLMSRSNSLTDSLKWRAVGWTERGLSDVYAARRLSVRYSAYLFIFYLTPTPTQPTRKGVRQVHGPEGDTEIKFQITSDKKIQIHGDLFQVVWQSYLMAIV</sequence>
<dbReference type="AlphaFoldDB" id="A0A4Y2AL79"/>
<gene>
    <name evidence="1" type="ORF">AVEN_92299_1</name>
</gene>
<protein>
    <submittedName>
        <fullName evidence="1">Uncharacterized protein</fullName>
    </submittedName>
</protein>
<name>A0A4Y2AL79_ARAVE</name>
<reference evidence="1 2" key="1">
    <citation type="journal article" date="2019" name="Sci. Rep.">
        <title>Orb-weaving spider Araneus ventricosus genome elucidates the spidroin gene catalogue.</title>
        <authorList>
            <person name="Kono N."/>
            <person name="Nakamura H."/>
            <person name="Ohtoshi R."/>
            <person name="Moran D.A.P."/>
            <person name="Shinohara A."/>
            <person name="Yoshida Y."/>
            <person name="Fujiwara M."/>
            <person name="Mori M."/>
            <person name="Tomita M."/>
            <person name="Arakawa K."/>
        </authorList>
    </citation>
    <scope>NUCLEOTIDE SEQUENCE [LARGE SCALE GENOMIC DNA]</scope>
</reference>
<evidence type="ECO:0000313" key="1">
    <source>
        <dbReference type="EMBL" id="GBL80397.1"/>
    </source>
</evidence>
<evidence type="ECO:0000313" key="2">
    <source>
        <dbReference type="Proteomes" id="UP000499080"/>
    </source>
</evidence>
<keyword evidence="2" id="KW-1185">Reference proteome</keyword>
<organism evidence="1 2">
    <name type="scientific">Araneus ventricosus</name>
    <name type="common">Orbweaver spider</name>
    <name type="synonym">Epeira ventricosa</name>
    <dbReference type="NCBI Taxonomy" id="182803"/>
    <lineage>
        <taxon>Eukaryota</taxon>
        <taxon>Metazoa</taxon>
        <taxon>Ecdysozoa</taxon>
        <taxon>Arthropoda</taxon>
        <taxon>Chelicerata</taxon>
        <taxon>Arachnida</taxon>
        <taxon>Araneae</taxon>
        <taxon>Araneomorphae</taxon>
        <taxon>Entelegynae</taxon>
        <taxon>Araneoidea</taxon>
        <taxon>Araneidae</taxon>
        <taxon>Araneus</taxon>
    </lineage>
</organism>
<proteinExistence type="predicted"/>
<comment type="caution">
    <text evidence="1">The sequence shown here is derived from an EMBL/GenBank/DDBJ whole genome shotgun (WGS) entry which is preliminary data.</text>
</comment>
<accession>A0A4Y2AL79</accession>